<dbReference type="InterPro" id="IPR017853">
    <property type="entry name" value="GH"/>
</dbReference>
<dbReference type="RefSeq" id="WP_245776693.1">
    <property type="nucleotide sequence ID" value="NZ_FOLQ01000006.1"/>
</dbReference>
<dbReference type="GO" id="GO:0016985">
    <property type="term" value="F:mannan endo-1,4-beta-mannosidase activity"/>
    <property type="evidence" value="ECO:0007669"/>
    <property type="project" value="InterPro"/>
</dbReference>
<dbReference type="STRING" id="662367.SAMN05216167_10621"/>
<feature type="domain" description="GH26" evidence="5">
    <location>
        <begin position="25"/>
        <end position="342"/>
    </location>
</feature>
<dbReference type="EMBL" id="FOLQ01000006">
    <property type="protein sequence ID" value="SFD62859.1"/>
    <property type="molecule type" value="Genomic_DNA"/>
</dbReference>
<dbReference type="GO" id="GO:0006080">
    <property type="term" value="P:substituted mannan metabolic process"/>
    <property type="evidence" value="ECO:0007669"/>
    <property type="project" value="InterPro"/>
</dbReference>
<comment type="similarity">
    <text evidence="1 4">Belongs to the glycosyl hydrolase 26 family.</text>
</comment>
<evidence type="ECO:0000256" key="3">
    <source>
        <dbReference type="ARBA" id="ARBA00023295"/>
    </source>
</evidence>
<evidence type="ECO:0000259" key="5">
    <source>
        <dbReference type="PROSITE" id="PS51764"/>
    </source>
</evidence>
<dbReference type="PANTHER" id="PTHR40079">
    <property type="entry name" value="MANNAN ENDO-1,4-BETA-MANNOSIDASE E-RELATED"/>
    <property type="match status" value="1"/>
</dbReference>
<protein>
    <submittedName>
        <fullName evidence="6">Glycosyl hydrolase family 26</fullName>
    </submittedName>
</protein>
<dbReference type="PROSITE" id="PS51764">
    <property type="entry name" value="GH26"/>
    <property type="match status" value="1"/>
</dbReference>
<dbReference type="InterPro" id="IPR000805">
    <property type="entry name" value="Glyco_hydro_26"/>
</dbReference>
<feature type="active site" description="Proton donor" evidence="4">
    <location>
        <position position="199"/>
    </location>
</feature>
<accession>A0A1I1TWF2</accession>
<reference evidence="6 7" key="1">
    <citation type="submission" date="2016-10" db="EMBL/GenBank/DDBJ databases">
        <authorList>
            <person name="de Groot N.N."/>
        </authorList>
    </citation>
    <scope>NUCLEOTIDE SEQUENCE [LARGE SCALE GENOMIC DNA]</scope>
    <source>
        <strain evidence="6 7">DSM 26130</strain>
    </source>
</reference>
<dbReference type="PRINTS" id="PR00739">
    <property type="entry name" value="GLHYDRLASE26"/>
</dbReference>
<dbReference type="Gene3D" id="3.20.20.80">
    <property type="entry name" value="Glycosidases"/>
    <property type="match status" value="1"/>
</dbReference>
<evidence type="ECO:0000313" key="6">
    <source>
        <dbReference type="EMBL" id="SFD62859.1"/>
    </source>
</evidence>
<evidence type="ECO:0000256" key="4">
    <source>
        <dbReference type="PROSITE-ProRule" id="PRU01100"/>
    </source>
</evidence>
<dbReference type="Pfam" id="PF02156">
    <property type="entry name" value="Glyco_hydro_26"/>
    <property type="match status" value="1"/>
</dbReference>
<sequence>MVLTCSLSNCKAAEPIPVIDTVQKPTTPALPTKTSSQLVNSQATPSTKNLFTYLTNQYGRKVISGQQDDVEYVLEKTGKEPAIGAFDLIDYSPSRVQYGVTPSRSSEAIINWAKKGEGRGIVSLCWHWNAPTDLINQAPDKLWWSGFYTRATTFDLTATLADKNGERYKLLLRDIDTIAVQLQKFQDADVPVLWRPLHEAPGGWFWWGAKGPGPFKELWQILYNRLTSEHQLHNLIWVYTGTDALAQDWYPGDQYVDIVGLDIYADSAADLNNNWISAQTQFNGKKLVALSETGNLPNPDKIRGVGTWWSWFAVWTGTDWIKKQPLDLLKAAYSDNDVITRDELPNWRLP</sequence>
<evidence type="ECO:0000313" key="7">
    <source>
        <dbReference type="Proteomes" id="UP000198598"/>
    </source>
</evidence>
<dbReference type="Proteomes" id="UP000198598">
    <property type="component" value="Unassembled WGS sequence"/>
</dbReference>
<organism evidence="6 7">
    <name type="scientific">Spirosoma endophyticum</name>
    <dbReference type="NCBI Taxonomy" id="662367"/>
    <lineage>
        <taxon>Bacteria</taxon>
        <taxon>Pseudomonadati</taxon>
        <taxon>Bacteroidota</taxon>
        <taxon>Cytophagia</taxon>
        <taxon>Cytophagales</taxon>
        <taxon>Cytophagaceae</taxon>
        <taxon>Spirosoma</taxon>
    </lineage>
</organism>
<keyword evidence="2 4" id="KW-0378">Hydrolase</keyword>
<dbReference type="PANTHER" id="PTHR40079:SF4">
    <property type="entry name" value="GH26 DOMAIN-CONTAINING PROTEIN-RELATED"/>
    <property type="match status" value="1"/>
</dbReference>
<evidence type="ECO:0000256" key="1">
    <source>
        <dbReference type="ARBA" id="ARBA00007754"/>
    </source>
</evidence>
<evidence type="ECO:0000256" key="2">
    <source>
        <dbReference type="ARBA" id="ARBA00022801"/>
    </source>
</evidence>
<name>A0A1I1TWF2_9BACT</name>
<keyword evidence="7" id="KW-1185">Reference proteome</keyword>
<dbReference type="SUPFAM" id="SSF51445">
    <property type="entry name" value="(Trans)glycosidases"/>
    <property type="match status" value="1"/>
</dbReference>
<dbReference type="AlphaFoldDB" id="A0A1I1TWF2"/>
<gene>
    <name evidence="6" type="ORF">SAMN05216167_10621</name>
</gene>
<feature type="active site" description="Nucleophile" evidence="4">
    <location>
        <position position="292"/>
    </location>
</feature>
<proteinExistence type="inferred from homology"/>
<dbReference type="InterPro" id="IPR022790">
    <property type="entry name" value="GH26_dom"/>
</dbReference>
<keyword evidence="3 4" id="KW-0326">Glycosidase</keyword>